<proteinExistence type="predicted"/>
<dbReference type="Proteomes" id="UP001371456">
    <property type="component" value="Unassembled WGS sequence"/>
</dbReference>
<sequence length="883" mass="102939">MDNLFGEIDCRSKSDGIVMGILRCAMDKAHEKVQSEAGSIEFLHERSKFYELAVILVESGLSIIQEETDFVESNREKVISDLTEMRHWLFGRIKVMKLLINEKDRELTERIENELKLREILKSKEKEVFYLRDKLENQRTMSEGSLDLELLLKNKAKLEGEISDSKSDSELLNEETFQKESIFYGSYNHIPKIKPMNIDSLRPEQNNVIQQMSCDIDILNETLDFAFGRRDNGEMVPIEKQWRCTIEKDTLSILIKGFIQDIKHRFGDTLKENVEIVIFEKQLRCTLEKDILYVLLRGFISDFQQRFELELGDQTPLEFSYDNLEEFIGEITILREELEAFCNKYDDRNLPCPLTKIQRTCSDPLPNVDQEDYQEVISGNNDVAKLIKNHESVIRKQLEDHNYMKKEVFRGEKSALHKKEKELEFLKVMIKDFITRLDDISSLSLKLVDKKYVKCKEKYIMKNISKSTMGDKVVTSDCTCEIIRDDVGLLKEDMDNLNLQVLILEENYLIIYEGLYKEMLKAWKEEIDDFYMEVEIREDLYKFMMVEAVKDVHTKMSKYLNRTYKKVEIDRTEEIKIEKLDSMLKCPETKEDPMVKASSEIEEHNEQENLECEGVEECETIKWLLNDDVSIFNSVNEKLEIAMKQLSTCKELLFDLEQSLDISPDVLDTSSDDCAYTNSTSFVVETKKPSQESITQVDDNTMTHINPCNVLISTQLSDFHQMIQQFEINVVQNLDMKSLRIEELKHQFHNFIVEPIALMKKRKLLYKKAFLARCQNLKLAETEVDLLGNQVEELLHLLKNIYIILDQNSTILSCHFQLRVHLPSSKVMEMNDFGLHIHNYSVAFMKAPAFAGLGSTFTEKVMVDPVQLTTTLETLGPAFIELI</sequence>
<keyword evidence="1" id="KW-0175">Coiled coil</keyword>
<gene>
    <name evidence="2" type="ORF">RDI58_010793</name>
</gene>
<dbReference type="PANTHER" id="PTHR33883:SF7">
    <property type="entry name" value="OS04G0521600 PROTEIN"/>
    <property type="match status" value="1"/>
</dbReference>
<reference evidence="2 3" key="1">
    <citation type="submission" date="2024-02" db="EMBL/GenBank/DDBJ databases">
        <title>de novo genome assembly of Solanum bulbocastanum strain 11H21.</title>
        <authorList>
            <person name="Hosaka A.J."/>
        </authorList>
    </citation>
    <scope>NUCLEOTIDE SEQUENCE [LARGE SCALE GENOMIC DNA]</scope>
    <source>
        <tissue evidence="2">Young leaves</tissue>
    </source>
</reference>
<dbReference type="PANTHER" id="PTHR33883">
    <property type="entry name" value="WPP DOMAIN-ASSOCIATED PROTEIN"/>
    <property type="match status" value="1"/>
</dbReference>
<dbReference type="AlphaFoldDB" id="A0AAN8YGP1"/>
<feature type="coiled-coil region" evidence="1">
    <location>
        <begin position="148"/>
        <end position="175"/>
    </location>
</feature>
<organism evidence="2 3">
    <name type="scientific">Solanum bulbocastanum</name>
    <name type="common">Wild potato</name>
    <dbReference type="NCBI Taxonomy" id="147425"/>
    <lineage>
        <taxon>Eukaryota</taxon>
        <taxon>Viridiplantae</taxon>
        <taxon>Streptophyta</taxon>
        <taxon>Embryophyta</taxon>
        <taxon>Tracheophyta</taxon>
        <taxon>Spermatophyta</taxon>
        <taxon>Magnoliopsida</taxon>
        <taxon>eudicotyledons</taxon>
        <taxon>Gunneridae</taxon>
        <taxon>Pentapetalae</taxon>
        <taxon>asterids</taxon>
        <taxon>lamiids</taxon>
        <taxon>Solanales</taxon>
        <taxon>Solanaceae</taxon>
        <taxon>Solanoideae</taxon>
        <taxon>Solaneae</taxon>
        <taxon>Solanum</taxon>
    </lineage>
</organism>
<evidence type="ECO:0000313" key="3">
    <source>
        <dbReference type="Proteomes" id="UP001371456"/>
    </source>
</evidence>
<keyword evidence="3" id="KW-1185">Reference proteome</keyword>
<comment type="caution">
    <text evidence="2">The sequence shown here is derived from an EMBL/GenBank/DDBJ whole genome shotgun (WGS) entry which is preliminary data.</text>
</comment>
<protein>
    <recommendedName>
        <fullName evidence="4">WPP domain-associated protein</fullName>
    </recommendedName>
</protein>
<dbReference type="InterPro" id="IPR037490">
    <property type="entry name" value="WAP"/>
</dbReference>
<dbReference type="EMBL" id="JBANQN010000004">
    <property type="protein sequence ID" value="KAK6791712.1"/>
    <property type="molecule type" value="Genomic_DNA"/>
</dbReference>
<accession>A0AAN8YGP1</accession>
<evidence type="ECO:0000256" key="1">
    <source>
        <dbReference type="SAM" id="Coils"/>
    </source>
</evidence>
<evidence type="ECO:0000313" key="2">
    <source>
        <dbReference type="EMBL" id="KAK6791712.1"/>
    </source>
</evidence>
<name>A0AAN8YGP1_SOLBU</name>
<evidence type="ECO:0008006" key="4">
    <source>
        <dbReference type="Google" id="ProtNLM"/>
    </source>
</evidence>